<dbReference type="InterPro" id="IPR036590">
    <property type="entry name" value="SRAP-like"/>
</dbReference>
<sequence length="36" mass="4091">MLKAAMFNARIETVDKTPAFRDAFKSKRCLIPTDGF</sequence>
<accession>A0A2W4EY56</accession>
<dbReference type="SUPFAM" id="SSF143081">
    <property type="entry name" value="BB1717-like"/>
    <property type="match status" value="1"/>
</dbReference>
<name>A0A2W4EY56_9HYPH</name>
<keyword evidence="2" id="KW-1185">Reference proteome</keyword>
<dbReference type="OrthoDB" id="9782620at2"/>
<gene>
    <name evidence="1" type="ORF">CPY51_09430</name>
</gene>
<evidence type="ECO:0000313" key="2">
    <source>
        <dbReference type="Proteomes" id="UP000248925"/>
    </source>
</evidence>
<proteinExistence type="predicted"/>
<dbReference type="Proteomes" id="UP000248925">
    <property type="component" value="Unassembled WGS sequence"/>
</dbReference>
<reference evidence="1 2" key="1">
    <citation type="journal article" date="2018" name="Sci. Rep.">
        <title>Rhizobium tumorigenes sp. nov., a novel plant tumorigenic bacterium isolated from cane gall tumors on thornless blackberry.</title>
        <authorList>
            <person name="Kuzmanovi N."/>
            <person name="Smalla K."/>
            <person name="Gronow S."/>
            <person name="PuBawska J."/>
        </authorList>
    </citation>
    <scope>NUCLEOTIDE SEQUENCE [LARGE SCALE GENOMIC DNA]</scope>
    <source>
        <strain evidence="1 2">CCBAU 85046</strain>
    </source>
</reference>
<dbReference type="GO" id="GO:0003697">
    <property type="term" value="F:single-stranded DNA binding"/>
    <property type="evidence" value="ECO:0007669"/>
    <property type="project" value="InterPro"/>
</dbReference>
<organism evidence="1 2">
    <name type="scientific">Rhizobium tubonense</name>
    <dbReference type="NCBI Taxonomy" id="484088"/>
    <lineage>
        <taxon>Bacteria</taxon>
        <taxon>Pseudomonadati</taxon>
        <taxon>Pseudomonadota</taxon>
        <taxon>Alphaproteobacteria</taxon>
        <taxon>Hyphomicrobiales</taxon>
        <taxon>Rhizobiaceae</taxon>
        <taxon>Rhizobium/Agrobacterium group</taxon>
        <taxon>Rhizobium</taxon>
    </lineage>
</organism>
<dbReference type="InterPro" id="IPR003738">
    <property type="entry name" value="SRAP"/>
</dbReference>
<dbReference type="Pfam" id="PF02586">
    <property type="entry name" value="SRAP"/>
    <property type="match status" value="1"/>
</dbReference>
<dbReference type="AlphaFoldDB" id="A0A2W4EY56"/>
<dbReference type="GO" id="GO:0106300">
    <property type="term" value="P:protein-DNA covalent cross-linking repair"/>
    <property type="evidence" value="ECO:0007669"/>
    <property type="project" value="InterPro"/>
</dbReference>
<evidence type="ECO:0000313" key="1">
    <source>
        <dbReference type="EMBL" id="PZM14900.1"/>
    </source>
</evidence>
<comment type="caution">
    <text evidence="1">The sequence shown here is derived from an EMBL/GenBank/DDBJ whole genome shotgun (WGS) entry which is preliminary data.</text>
</comment>
<dbReference type="Gene3D" id="3.90.1680.10">
    <property type="entry name" value="SOS response associated peptidase-like"/>
    <property type="match status" value="1"/>
</dbReference>
<protein>
    <submittedName>
        <fullName evidence="1">Uncharacterized protein</fullName>
    </submittedName>
</protein>
<dbReference type="EMBL" id="PCDP01000029">
    <property type="protein sequence ID" value="PZM14900.1"/>
    <property type="molecule type" value="Genomic_DNA"/>
</dbReference>